<reference evidence="5" key="2">
    <citation type="submission" date="2022-08" db="EMBL/GenBank/DDBJ databases">
        <title>Novel sulphate-reducing endosymbionts in the free-living metamonad Anaeramoeba.</title>
        <authorList>
            <person name="Jerlstrom-Hultqvist J."/>
            <person name="Cepicka I."/>
            <person name="Gallot-Lavallee L."/>
            <person name="Salas-Leiva D."/>
            <person name="Curtis B.A."/>
            <person name="Zahonova K."/>
            <person name="Pipaliya S."/>
            <person name="Dacks J."/>
            <person name="Roger A.J."/>
        </authorList>
    </citation>
    <scope>NUCLEOTIDE SEQUENCE</scope>
    <source>
        <strain evidence="5">Busselton2</strain>
    </source>
</reference>
<dbReference type="PROSITE" id="PS50002">
    <property type="entry name" value="SH3"/>
    <property type="match status" value="1"/>
</dbReference>
<dbReference type="InterPro" id="IPR036028">
    <property type="entry name" value="SH3-like_dom_sf"/>
</dbReference>
<keyword evidence="1 2" id="KW-0728">SH3 domain</keyword>
<proteinExistence type="predicted"/>
<comment type="caution">
    <text evidence="5">The sequence shown here is derived from an EMBL/GenBank/DDBJ whole genome shotgun (WGS) entry which is preliminary data.</text>
</comment>
<evidence type="ECO:0000256" key="3">
    <source>
        <dbReference type="SAM" id="Coils"/>
    </source>
</evidence>
<dbReference type="AlphaFoldDB" id="A0AAV7Z0D4"/>
<gene>
    <name evidence="5" type="ORF">M0812_19906</name>
    <name evidence="6" type="ORF">M0813_10135</name>
</gene>
<feature type="domain" description="SH3" evidence="4">
    <location>
        <begin position="2"/>
        <end position="63"/>
    </location>
</feature>
<evidence type="ECO:0000259" key="4">
    <source>
        <dbReference type="PROSITE" id="PS50002"/>
    </source>
</evidence>
<dbReference type="Gene3D" id="2.30.30.40">
    <property type="entry name" value="SH3 Domains"/>
    <property type="match status" value="1"/>
</dbReference>
<dbReference type="InterPro" id="IPR001452">
    <property type="entry name" value="SH3_domain"/>
</dbReference>
<evidence type="ECO:0000256" key="1">
    <source>
        <dbReference type="ARBA" id="ARBA00022443"/>
    </source>
</evidence>
<dbReference type="EMBL" id="JAOAOG010000337">
    <property type="protein sequence ID" value="KAJ6227227.1"/>
    <property type="molecule type" value="Genomic_DNA"/>
</dbReference>
<evidence type="ECO:0000256" key="2">
    <source>
        <dbReference type="PROSITE-ProRule" id="PRU00192"/>
    </source>
</evidence>
<reference evidence="6" key="1">
    <citation type="submission" date="2022-08" db="EMBL/GenBank/DDBJ databases">
        <title>Novel sulfate-reducing endosymbionts in the free-living metamonad Anaeramoeba.</title>
        <authorList>
            <person name="Jerlstrom-Hultqvist J."/>
            <person name="Cepicka I."/>
            <person name="Gallot-Lavallee L."/>
            <person name="Salas-Leiva D."/>
            <person name="Curtis B.A."/>
            <person name="Zahonova K."/>
            <person name="Pipaliya S."/>
            <person name="Dacks J."/>
            <person name="Roger A.J."/>
        </authorList>
    </citation>
    <scope>NUCLEOTIDE SEQUENCE</scope>
    <source>
        <strain evidence="6">Schooner1</strain>
    </source>
</reference>
<organism evidence="5 7">
    <name type="scientific">Anaeramoeba flamelloides</name>
    <dbReference type="NCBI Taxonomy" id="1746091"/>
    <lineage>
        <taxon>Eukaryota</taxon>
        <taxon>Metamonada</taxon>
        <taxon>Anaeramoebidae</taxon>
        <taxon>Anaeramoeba</taxon>
    </lineage>
</organism>
<accession>A0AAV7Z0D4</accession>
<keyword evidence="3" id="KW-0175">Coiled coil</keyword>
<feature type="coiled-coil region" evidence="3">
    <location>
        <begin position="137"/>
        <end position="164"/>
    </location>
</feature>
<evidence type="ECO:0000313" key="7">
    <source>
        <dbReference type="Proteomes" id="UP001146793"/>
    </source>
</evidence>
<sequence length="183" mass="21272">MSNSSWVAAILNYEANESDELSLQIGDKIWVDWDQESDEGWYQGQKGEEFGLFHKSCIEVIEKEGDLENNDLNLENNNETENQFLEKNPKEKTIKNDSKWNNLITNLVKGVQKSGENQRKRLGQITKQKFEILTEGVQKEEHKINHLSTQVETLDQNFQELSNQFSENKKILEKINSILNSKK</sequence>
<dbReference type="EMBL" id="JANTQA010000044">
    <property type="protein sequence ID" value="KAJ3434419.1"/>
    <property type="molecule type" value="Genomic_DNA"/>
</dbReference>
<name>A0AAV7Z0D4_9EUKA</name>
<evidence type="ECO:0000313" key="8">
    <source>
        <dbReference type="Proteomes" id="UP001150062"/>
    </source>
</evidence>
<dbReference type="SUPFAM" id="SSF50044">
    <property type="entry name" value="SH3-domain"/>
    <property type="match status" value="1"/>
</dbReference>
<keyword evidence="8" id="KW-1185">Reference proteome</keyword>
<evidence type="ECO:0000313" key="6">
    <source>
        <dbReference type="EMBL" id="KAJ6227227.1"/>
    </source>
</evidence>
<dbReference type="Pfam" id="PF14604">
    <property type="entry name" value="SH3_9"/>
    <property type="match status" value="1"/>
</dbReference>
<dbReference type="Proteomes" id="UP001150062">
    <property type="component" value="Unassembled WGS sequence"/>
</dbReference>
<protein>
    <recommendedName>
        <fullName evidence="4">SH3 domain-containing protein</fullName>
    </recommendedName>
</protein>
<dbReference type="Proteomes" id="UP001146793">
    <property type="component" value="Unassembled WGS sequence"/>
</dbReference>
<dbReference type="SMART" id="SM00326">
    <property type="entry name" value="SH3"/>
    <property type="match status" value="1"/>
</dbReference>
<evidence type="ECO:0000313" key="5">
    <source>
        <dbReference type="EMBL" id="KAJ3434419.1"/>
    </source>
</evidence>